<feature type="region of interest" description="Disordered" evidence="1">
    <location>
        <begin position="1"/>
        <end position="57"/>
    </location>
</feature>
<sequence length="165" mass="18718">MSRTQKQSHAQEGSFRKTDPEVRQGEVVGRQKSQRAKASEVSNMGKAEQKNLRSKDKIRQGRKDCWTLLTQRLSIIWRCLSVSVMLTKPGSGAGPRTFNYPADYLYPVPPFFMVPFPEDCTPMLNVLLPSLHQQLSPDDPSSHPIHPSPRPLPSKNLICLWRGYC</sequence>
<gene>
    <name evidence="2" type="ORF">ATANTOWER_014272</name>
</gene>
<keyword evidence="3" id="KW-1185">Reference proteome</keyword>
<evidence type="ECO:0000256" key="1">
    <source>
        <dbReference type="SAM" id="MobiDB-lite"/>
    </source>
</evidence>
<evidence type="ECO:0008006" key="4">
    <source>
        <dbReference type="Google" id="ProtNLM"/>
    </source>
</evidence>
<name>A0ABU7AP67_9TELE</name>
<reference evidence="2 3" key="1">
    <citation type="submission" date="2021-07" db="EMBL/GenBank/DDBJ databases">
        <authorList>
            <person name="Palmer J.M."/>
        </authorList>
    </citation>
    <scope>NUCLEOTIDE SEQUENCE [LARGE SCALE GENOMIC DNA]</scope>
    <source>
        <strain evidence="2 3">AT_MEX2019</strain>
        <tissue evidence="2">Muscle</tissue>
    </source>
</reference>
<feature type="compositionally biased region" description="Polar residues" evidence="1">
    <location>
        <begin position="1"/>
        <end position="11"/>
    </location>
</feature>
<evidence type="ECO:0000313" key="3">
    <source>
        <dbReference type="Proteomes" id="UP001345963"/>
    </source>
</evidence>
<feature type="compositionally biased region" description="Basic and acidic residues" evidence="1">
    <location>
        <begin position="14"/>
        <end position="24"/>
    </location>
</feature>
<comment type="caution">
    <text evidence="2">The sequence shown here is derived from an EMBL/GenBank/DDBJ whole genome shotgun (WGS) entry which is preliminary data.</text>
</comment>
<protein>
    <recommendedName>
        <fullName evidence="4">Small EDRK-rich factor-like N-terminal domain-containing protein</fullName>
    </recommendedName>
</protein>
<dbReference type="Proteomes" id="UP001345963">
    <property type="component" value="Unassembled WGS sequence"/>
</dbReference>
<feature type="compositionally biased region" description="Basic and acidic residues" evidence="1">
    <location>
        <begin position="47"/>
        <end position="57"/>
    </location>
</feature>
<proteinExistence type="predicted"/>
<organism evidence="2 3">
    <name type="scientific">Ataeniobius toweri</name>
    <dbReference type="NCBI Taxonomy" id="208326"/>
    <lineage>
        <taxon>Eukaryota</taxon>
        <taxon>Metazoa</taxon>
        <taxon>Chordata</taxon>
        <taxon>Craniata</taxon>
        <taxon>Vertebrata</taxon>
        <taxon>Euteleostomi</taxon>
        <taxon>Actinopterygii</taxon>
        <taxon>Neopterygii</taxon>
        <taxon>Teleostei</taxon>
        <taxon>Neoteleostei</taxon>
        <taxon>Acanthomorphata</taxon>
        <taxon>Ovalentaria</taxon>
        <taxon>Atherinomorphae</taxon>
        <taxon>Cyprinodontiformes</taxon>
        <taxon>Goodeidae</taxon>
        <taxon>Ataeniobius</taxon>
    </lineage>
</organism>
<dbReference type="EMBL" id="JAHUTI010022650">
    <property type="protein sequence ID" value="MED6239987.1"/>
    <property type="molecule type" value="Genomic_DNA"/>
</dbReference>
<evidence type="ECO:0000313" key="2">
    <source>
        <dbReference type="EMBL" id="MED6239987.1"/>
    </source>
</evidence>
<accession>A0ABU7AP67</accession>